<evidence type="ECO:0000313" key="2">
    <source>
        <dbReference type="EMBL" id="SMF94406.1"/>
    </source>
</evidence>
<accession>A0A1Y6CVU4</accession>
<dbReference type="OrthoDB" id="5679056at2"/>
<reference evidence="2 3" key="1">
    <citation type="submission" date="2016-12" db="EMBL/GenBank/DDBJ databases">
        <authorList>
            <person name="Song W.-J."/>
            <person name="Kurnit D.M."/>
        </authorList>
    </citation>
    <scope>NUCLEOTIDE SEQUENCE [LARGE SCALE GENOMIC DNA]</scope>
    <source>
        <strain evidence="2 3">175</strain>
    </source>
</reference>
<name>A0A1Y6CVU4_9GAMM</name>
<organism evidence="2 3">
    <name type="scientific">Methylomagnum ishizawai</name>
    <dbReference type="NCBI Taxonomy" id="1760988"/>
    <lineage>
        <taxon>Bacteria</taxon>
        <taxon>Pseudomonadati</taxon>
        <taxon>Pseudomonadota</taxon>
        <taxon>Gammaproteobacteria</taxon>
        <taxon>Methylococcales</taxon>
        <taxon>Methylococcaceae</taxon>
        <taxon>Methylomagnum</taxon>
    </lineage>
</organism>
<proteinExistence type="predicted"/>
<keyword evidence="3" id="KW-1185">Reference proteome</keyword>
<dbReference type="STRING" id="1760988.SAMN02949497_1721"/>
<dbReference type="EMBL" id="FXAM01000001">
    <property type="protein sequence ID" value="SMF94406.1"/>
    <property type="molecule type" value="Genomic_DNA"/>
</dbReference>
<dbReference type="NCBIfam" id="TIGR04111">
    <property type="entry name" value="BcepMu_gp16"/>
    <property type="match status" value="1"/>
</dbReference>
<dbReference type="InterPro" id="IPR026365">
    <property type="entry name" value="BcepMu_gp16"/>
</dbReference>
<evidence type="ECO:0000256" key="1">
    <source>
        <dbReference type="SAM" id="MobiDB-lite"/>
    </source>
</evidence>
<gene>
    <name evidence="2" type="ORF">SAMN02949497_1721</name>
</gene>
<dbReference type="AlphaFoldDB" id="A0A1Y6CVU4"/>
<feature type="region of interest" description="Disordered" evidence="1">
    <location>
        <begin position="1"/>
        <end position="23"/>
    </location>
</feature>
<evidence type="ECO:0000313" key="3">
    <source>
        <dbReference type="Proteomes" id="UP000192923"/>
    </source>
</evidence>
<dbReference type="RefSeq" id="WP_085211760.1">
    <property type="nucleotide sequence ID" value="NZ_FXAM01000001.1"/>
</dbReference>
<protein>
    <submittedName>
        <fullName evidence="2">Phage-associated protein, BcepMu gp16 family</fullName>
    </submittedName>
</protein>
<sequence>MTQKKNAIKAARTRQQARDWLRRQGKSVPQFCRETGLDTQAVYDLLSGRAAGTFGKSHRAAVALGLKLPPPPDVQDPA</sequence>
<dbReference type="Proteomes" id="UP000192923">
    <property type="component" value="Unassembled WGS sequence"/>
</dbReference>